<dbReference type="EMBL" id="LNRQ01000001">
    <property type="protein sequence ID" value="KZN09513.1"/>
    <property type="molecule type" value="Genomic_DNA"/>
</dbReference>
<dbReference type="Gramene" id="KZN09513">
    <property type="protein sequence ID" value="KZN09513"/>
    <property type="gene ID" value="DCAR_002169"/>
</dbReference>
<evidence type="ECO:0000313" key="2">
    <source>
        <dbReference type="EMBL" id="KZN09513.1"/>
    </source>
</evidence>
<feature type="compositionally biased region" description="Polar residues" evidence="1">
    <location>
        <begin position="88"/>
        <end position="102"/>
    </location>
</feature>
<gene>
    <name evidence="2" type="ORF">DCAR_002169</name>
    <name evidence="3" type="ORF">DCAR_0102227</name>
</gene>
<dbReference type="Proteomes" id="UP000077755">
    <property type="component" value="Chromosome 1"/>
</dbReference>
<dbReference type="EMBL" id="CP093343">
    <property type="protein sequence ID" value="WOG83053.1"/>
    <property type="molecule type" value="Genomic_DNA"/>
</dbReference>
<reference evidence="2" key="1">
    <citation type="journal article" date="2016" name="Nat. Genet.">
        <title>A high-quality carrot genome assembly provides new insights into carotenoid accumulation and asterid genome evolution.</title>
        <authorList>
            <person name="Iorizzo M."/>
            <person name="Ellison S."/>
            <person name="Senalik D."/>
            <person name="Zeng P."/>
            <person name="Satapoomin P."/>
            <person name="Huang J."/>
            <person name="Bowman M."/>
            <person name="Iovene M."/>
            <person name="Sanseverino W."/>
            <person name="Cavagnaro P."/>
            <person name="Yildiz M."/>
            <person name="Macko-Podgorni A."/>
            <person name="Moranska E."/>
            <person name="Grzebelus E."/>
            <person name="Grzebelus D."/>
            <person name="Ashrafi H."/>
            <person name="Zheng Z."/>
            <person name="Cheng S."/>
            <person name="Spooner D."/>
            <person name="Van Deynze A."/>
            <person name="Simon P."/>
        </authorList>
    </citation>
    <scope>NUCLEOTIDE SEQUENCE [LARGE SCALE GENOMIC DNA]</scope>
    <source>
        <tissue evidence="2">Leaf</tissue>
    </source>
</reference>
<keyword evidence="4" id="KW-1185">Reference proteome</keyword>
<proteinExistence type="predicted"/>
<feature type="region of interest" description="Disordered" evidence="1">
    <location>
        <begin position="34"/>
        <end position="102"/>
    </location>
</feature>
<evidence type="ECO:0000256" key="1">
    <source>
        <dbReference type="SAM" id="MobiDB-lite"/>
    </source>
</evidence>
<evidence type="ECO:0000313" key="3">
    <source>
        <dbReference type="EMBL" id="WOG83053.1"/>
    </source>
</evidence>
<feature type="compositionally biased region" description="Acidic residues" evidence="1">
    <location>
        <begin position="59"/>
        <end position="71"/>
    </location>
</feature>
<organism evidence="2">
    <name type="scientific">Daucus carota subsp. sativus</name>
    <name type="common">Carrot</name>
    <dbReference type="NCBI Taxonomy" id="79200"/>
    <lineage>
        <taxon>Eukaryota</taxon>
        <taxon>Viridiplantae</taxon>
        <taxon>Streptophyta</taxon>
        <taxon>Embryophyta</taxon>
        <taxon>Tracheophyta</taxon>
        <taxon>Spermatophyta</taxon>
        <taxon>Magnoliopsida</taxon>
        <taxon>eudicotyledons</taxon>
        <taxon>Gunneridae</taxon>
        <taxon>Pentapetalae</taxon>
        <taxon>asterids</taxon>
        <taxon>campanulids</taxon>
        <taxon>Apiales</taxon>
        <taxon>Apiaceae</taxon>
        <taxon>Apioideae</taxon>
        <taxon>Scandiceae</taxon>
        <taxon>Daucinae</taxon>
        <taxon>Daucus</taxon>
        <taxon>Daucus sect. Daucus</taxon>
    </lineage>
</organism>
<sequence length="102" mass="11464">MEKIEHPDEKERERLENFRSKLIGIGLGKLFMPTPGFKKADYQHNGTPAADTPPAQEDASSDEQTESDEEGSLIVRRSTRLSMKTKFKLNNSPDTTINLDAD</sequence>
<feature type="compositionally biased region" description="Basic residues" evidence="1">
    <location>
        <begin position="77"/>
        <end position="87"/>
    </location>
</feature>
<dbReference type="AlphaFoldDB" id="A0A162B3H8"/>
<name>A0A162B3H8_DAUCS</name>
<evidence type="ECO:0000313" key="4">
    <source>
        <dbReference type="Proteomes" id="UP000077755"/>
    </source>
</evidence>
<protein>
    <submittedName>
        <fullName evidence="2">Uncharacterized protein</fullName>
    </submittedName>
</protein>
<accession>A0A162B3H8</accession>
<reference evidence="3" key="2">
    <citation type="submission" date="2022-03" db="EMBL/GenBank/DDBJ databases">
        <title>Draft title - Genomic analysis of global carrot germplasm unveils the trajectory of domestication and the origin of high carotenoid orange carrot.</title>
        <authorList>
            <person name="Iorizzo M."/>
            <person name="Ellison S."/>
            <person name="Senalik D."/>
            <person name="Macko-Podgorni A."/>
            <person name="Grzebelus D."/>
            <person name="Bostan H."/>
            <person name="Rolling W."/>
            <person name="Curaba J."/>
            <person name="Simon P."/>
        </authorList>
    </citation>
    <scope>NUCLEOTIDE SEQUENCE</scope>
    <source>
        <tissue evidence="3">Leaf</tissue>
    </source>
</reference>